<sequence length="107" mass="11488">MRIGPSELLIVAIIIIIMVLISRSKKSAEEAKSRAEAERLAKAKAPQGNQPIKYPQLQLLGILVMLAGATMAVLAYLNEQQILGTLSLAGIGVLIVGIAFVILARRR</sequence>
<protein>
    <submittedName>
        <fullName evidence="1">Uncharacterized protein</fullName>
    </submittedName>
</protein>
<gene>
    <name evidence="1" type="ORF">JP09_001915</name>
</gene>
<dbReference type="RefSeq" id="WP_102330140.1">
    <property type="nucleotide sequence ID" value="NZ_CP058566.2"/>
</dbReference>
<evidence type="ECO:0000313" key="2">
    <source>
        <dbReference type="Proteomes" id="UP000235653"/>
    </source>
</evidence>
<organism evidence="1 2">
    <name type="scientific">Dehalogenimonas etheniformans</name>
    <dbReference type="NCBI Taxonomy" id="1536648"/>
    <lineage>
        <taxon>Bacteria</taxon>
        <taxon>Bacillati</taxon>
        <taxon>Chloroflexota</taxon>
        <taxon>Dehalococcoidia</taxon>
        <taxon>Dehalococcoidales</taxon>
        <taxon>Dehalococcoidaceae</taxon>
        <taxon>Dehalogenimonas</taxon>
    </lineage>
</organism>
<dbReference type="EMBL" id="JQAN02000006">
    <property type="protein sequence ID" value="PPD58656.1"/>
    <property type="molecule type" value="Genomic_DNA"/>
</dbReference>
<keyword evidence="2" id="KW-1185">Reference proteome</keyword>
<comment type="caution">
    <text evidence="1">The sequence shown here is derived from an EMBL/GenBank/DDBJ whole genome shotgun (WGS) entry which is preliminary data.</text>
</comment>
<accession>A0A2P5P8N8</accession>
<reference evidence="1 2" key="1">
    <citation type="journal article" date="2017" name="ISME J.">
        <title>Grape pomace compost harbors organohalide-respiring Dehalogenimonas species with novel reductive dehalogenase genes.</title>
        <authorList>
            <person name="Yang Y."/>
            <person name="Higgins S.A."/>
            <person name="Yan J."/>
            <person name="Simsir B."/>
            <person name="Chourey K."/>
            <person name="Iyer R."/>
            <person name="Hettich R.L."/>
            <person name="Baldwin B."/>
            <person name="Ogles D.M."/>
            <person name="Loffler F.E."/>
        </authorList>
    </citation>
    <scope>NUCLEOTIDE SEQUENCE [LARGE SCALE GENOMIC DNA]</scope>
    <source>
        <strain evidence="1 2">GP</strain>
    </source>
</reference>
<dbReference type="Proteomes" id="UP000235653">
    <property type="component" value="Unassembled WGS sequence"/>
</dbReference>
<proteinExistence type="predicted"/>
<evidence type="ECO:0000313" key="1">
    <source>
        <dbReference type="EMBL" id="PPD58656.1"/>
    </source>
</evidence>
<name>A0A2P5P8N8_9CHLR</name>
<dbReference type="OrthoDB" id="9946135at2"/>
<dbReference type="AlphaFoldDB" id="A0A2P5P8N8"/>